<name>A0A2L2BSQ0_9MICO</name>
<dbReference type="Pfam" id="PF07876">
    <property type="entry name" value="Dabb"/>
    <property type="match status" value="1"/>
</dbReference>
<dbReference type="InterPro" id="IPR013097">
    <property type="entry name" value="Dabb"/>
</dbReference>
<dbReference type="Proteomes" id="UP000243077">
    <property type="component" value="Chromosome"/>
</dbReference>
<sequence>MGAVRHVVMWQLAAPEDREATVAQMQSKLGALVGVVPGLRSLSVNPSLFPGDANWDVVLISEHDSAQALADYQVHPAHVEAASWVSQQVNARAAVDYELG</sequence>
<dbReference type="PANTHER" id="PTHR37832">
    <property type="entry name" value="BLL2683 PROTEIN"/>
    <property type="match status" value="1"/>
</dbReference>
<dbReference type="InterPro" id="IPR011008">
    <property type="entry name" value="Dimeric_a/b-barrel"/>
</dbReference>
<dbReference type="KEGG" id="psai:C3B54_111765"/>
<dbReference type="AlphaFoldDB" id="A0A2L2BSQ0"/>
<keyword evidence="3" id="KW-1185">Reference proteome</keyword>
<gene>
    <name evidence="2" type="ORF">C3B54_111765</name>
</gene>
<evidence type="ECO:0000313" key="2">
    <source>
        <dbReference type="EMBL" id="AVG24688.1"/>
    </source>
</evidence>
<dbReference type="PROSITE" id="PS51502">
    <property type="entry name" value="S_R_A_B_BARREL"/>
    <property type="match status" value="1"/>
</dbReference>
<dbReference type="PANTHER" id="PTHR37832:SF1">
    <property type="entry name" value="STRESS-RESPONSE A_B BARREL DOMAIN-CONTAINING PROTEIN"/>
    <property type="match status" value="1"/>
</dbReference>
<evidence type="ECO:0000259" key="1">
    <source>
        <dbReference type="PROSITE" id="PS51502"/>
    </source>
</evidence>
<dbReference type="EMBL" id="CP026923">
    <property type="protein sequence ID" value="AVG24688.1"/>
    <property type="molecule type" value="Genomic_DNA"/>
</dbReference>
<accession>A0A2L2BSQ0</accession>
<dbReference type="RefSeq" id="WP_104914136.1">
    <property type="nucleotide sequence ID" value="NZ_CP026923.1"/>
</dbReference>
<proteinExistence type="predicted"/>
<protein>
    <submittedName>
        <fullName evidence="2">A/B Barrel Domain Protein</fullName>
    </submittedName>
</protein>
<dbReference type="SUPFAM" id="SSF54909">
    <property type="entry name" value="Dimeric alpha+beta barrel"/>
    <property type="match status" value="1"/>
</dbReference>
<feature type="domain" description="Stress-response A/B barrel" evidence="1">
    <location>
        <begin position="4"/>
        <end position="97"/>
    </location>
</feature>
<dbReference type="Gene3D" id="3.30.70.100">
    <property type="match status" value="1"/>
</dbReference>
<evidence type="ECO:0000313" key="3">
    <source>
        <dbReference type="Proteomes" id="UP000243077"/>
    </source>
</evidence>
<organism evidence="2 3">
    <name type="scientific">Pontimonas salivibrio</name>
    <dbReference type="NCBI Taxonomy" id="1159327"/>
    <lineage>
        <taxon>Bacteria</taxon>
        <taxon>Bacillati</taxon>
        <taxon>Actinomycetota</taxon>
        <taxon>Actinomycetes</taxon>
        <taxon>Micrococcales</taxon>
        <taxon>Microbacteriaceae</taxon>
        <taxon>Pontimonas</taxon>
    </lineage>
</organism>
<dbReference type="SMART" id="SM00886">
    <property type="entry name" value="Dabb"/>
    <property type="match status" value="1"/>
</dbReference>
<dbReference type="OrthoDB" id="6637496at2"/>
<reference evidence="2 3" key="1">
    <citation type="submission" date="2018-02" db="EMBL/GenBank/DDBJ databases">
        <title>Complete genome of the streamlined marine actinobacterium Pontimonas salivibrio CL-TW6 adapted to coastal planktonic lifestype.</title>
        <authorList>
            <person name="Cho B.C."/>
            <person name="Hardies S.C."/>
            <person name="Jang G.I."/>
            <person name="Hwang C.Y."/>
        </authorList>
    </citation>
    <scope>NUCLEOTIDE SEQUENCE [LARGE SCALE GENOMIC DNA]</scope>
    <source>
        <strain evidence="2 3">CL-TW6</strain>
    </source>
</reference>